<dbReference type="SUPFAM" id="SSF54211">
    <property type="entry name" value="Ribosomal protein S5 domain 2-like"/>
    <property type="match status" value="1"/>
</dbReference>
<dbReference type="Proteomes" id="UP000192671">
    <property type="component" value="Unassembled WGS sequence"/>
</dbReference>
<dbReference type="PANTHER" id="PTHR43527:SF2">
    <property type="entry name" value="4-DIPHOSPHOCYTIDYL-2-C-METHYL-D-ERYTHRITOL KINASE, CHLOROPLASTIC"/>
    <property type="match status" value="1"/>
</dbReference>
<evidence type="ECO:0000256" key="4">
    <source>
        <dbReference type="ARBA" id="ARBA00022777"/>
    </source>
</evidence>
<keyword evidence="6" id="KW-0414">Isoprene biosynthesis</keyword>
<evidence type="ECO:0000313" key="8">
    <source>
        <dbReference type="EMBL" id="ORI08680.1"/>
    </source>
</evidence>
<dbReference type="InterPro" id="IPR014721">
    <property type="entry name" value="Ribsml_uS5_D2-typ_fold_subgr"/>
</dbReference>
<keyword evidence="3 6" id="KW-0547">Nucleotide-binding</keyword>
<evidence type="ECO:0000259" key="7">
    <source>
        <dbReference type="Pfam" id="PF00288"/>
    </source>
</evidence>
<comment type="similarity">
    <text evidence="6">Belongs to the GHMP kinase family. IspE subfamily.</text>
</comment>
<evidence type="ECO:0000256" key="1">
    <source>
        <dbReference type="ARBA" id="ARBA00017473"/>
    </source>
</evidence>
<dbReference type="GO" id="GO:0019288">
    <property type="term" value="P:isopentenyl diphosphate biosynthetic process, methylerythritol 4-phosphate pathway"/>
    <property type="evidence" value="ECO:0007669"/>
    <property type="project" value="UniProtKB-UniRule"/>
</dbReference>
<comment type="function">
    <text evidence="6">Catalyzes the phosphorylation of the position 2 hydroxy group of 4-diphosphocytidyl-2C-methyl-D-erythritol.</text>
</comment>
<evidence type="ECO:0000313" key="9">
    <source>
        <dbReference type="Proteomes" id="UP000192671"/>
    </source>
</evidence>
<name>A0A1X0U3I9_9BACT</name>
<evidence type="ECO:0000256" key="2">
    <source>
        <dbReference type="ARBA" id="ARBA00022679"/>
    </source>
</evidence>
<keyword evidence="4 6" id="KW-0418">Kinase</keyword>
<dbReference type="InterPro" id="IPR036554">
    <property type="entry name" value="GHMP_kinase_C_sf"/>
</dbReference>
<dbReference type="NCBIfam" id="TIGR00154">
    <property type="entry name" value="ispE"/>
    <property type="match status" value="1"/>
</dbReference>
<dbReference type="InterPro" id="IPR006204">
    <property type="entry name" value="GHMP_kinase_N_dom"/>
</dbReference>
<dbReference type="SUPFAM" id="SSF55060">
    <property type="entry name" value="GHMP Kinase, C-terminal domain"/>
    <property type="match status" value="1"/>
</dbReference>
<dbReference type="EMBL" id="LVWL01000018">
    <property type="protein sequence ID" value="ORI08680.1"/>
    <property type="molecule type" value="Genomic_DNA"/>
</dbReference>
<dbReference type="GO" id="GO:0050515">
    <property type="term" value="F:4-(cytidine 5'-diphospho)-2-C-methyl-D-erythritol kinase activity"/>
    <property type="evidence" value="ECO:0007669"/>
    <property type="project" value="UniProtKB-UniRule"/>
</dbReference>
<comment type="pathway">
    <text evidence="6">Isoprenoid biosynthesis; isopentenyl diphosphate biosynthesis via DXP pathway; isopentenyl diphosphate from 1-deoxy-D-xylulose 5-phosphate: step 3/6.</text>
</comment>
<gene>
    <name evidence="6" type="primary">ispE</name>
    <name evidence="8" type="ORF">A3835_03965</name>
</gene>
<dbReference type="InterPro" id="IPR004424">
    <property type="entry name" value="IspE"/>
</dbReference>
<feature type="domain" description="GHMP kinase N-terminal" evidence="7">
    <location>
        <begin position="57"/>
        <end position="140"/>
    </location>
</feature>
<reference evidence="8 9" key="1">
    <citation type="journal article" date="2017" name="Gene Rep">
        <title>The ribosomal RNA operon (rrn) of Campylobacter concisus supports molecular typing to genomospecies level.</title>
        <authorList>
            <person name="Huq M."/>
            <person name="Van T.T.H."/>
            <person name="Gurtler V."/>
            <person name="Elshagmani E."/>
            <person name="Allemailem K.S."/>
            <person name="Smooker P.M."/>
            <person name="Istivan T.S."/>
        </authorList>
    </citation>
    <scope>NUCLEOTIDE SEQUENCE [LARGE SCALE GENOMIC DNA]</scope>
    <source>
        <strain evidence="8 9">RCH 26</strain>
    </source>
</reference>
<dbReference type="Pfam" id="PF00288">
    <property type="entry name" value="GHMP_kinases_N"/>
    <property type="match status" value="1"/>
</dbReference>
<evidence type="ECO:0000256" key="5">
    <source>
        <dbReference type="ARBA" id="ARBA00022840"/>
    </source>
</evidence>
<keyword evidence="2 6" id="KW-0808">Transferase</keyword>
<organism evidence="8 9">
    <name type="scientific">Campylobacter concisus</name>
    <dbReference type="NCBI Taxonomy" id="199"/>
    <lineage>
        <taxon>Bacteria</taxon>
        <taxon>Pseudomonadati</taxon>
        <taxon>Campylobacterota</taxon>
        <taxon>Epsilonproteobacteria</taxon>
        <taxon>Campylobacterales</taxon>
        <taxon>Campylobacteraceae</taxon>
        <taxon>Campylobacter</taxon>
    </lineage>
</organism>
<feature type="active site" evidence="6">
    <location>
        <position position="6"/>
    </location>
</feature>
<keyword evidence="5 6" id="KW-0067">ATP-binding</keyword>
<dbReference type="GO" id="GO:0016114">
    <property type="term" value="P:terpenoid biosynthetic process"/>
    <property type="evidence" value="ECO:0007669"/>
    <property type="project" value="UniProtKB-UniRule"/>
</dbReference>
<comment type="caution">
    <text evidence="8">The sequence shown here is derived from an EMBL/GenBank/DDBJ whole genome shotgun (WGS) entry which is preliminary data.</text>
</comment>
<sequence length="247" mass="27974">MKSFAKINIFLKIVGTRGSYHEILSRFILCEQLFDEIYFKKSDLFAIECNNRDIKDNIIQKAVDELKRAGFSNELDEFFSSHKIIINKNIPIGAGLGGGSSNAATFLLMVNDELNLNIKRENLMQIASKIGADVAFFVSGYKAANASGIGEIIEEFDDEVPNLNIFTPNVFCSTPMVYQEFRSNFLQYIDVNAAKKMKNLKSKELLEIYKNEELNDLFAPCFKLYPQMNEFRDKFLSGSGSSVFSVK</sequence>
<dbReference type="PANTHER" id="PTHR43527">
    <property type="entry name" value="4-DIPHOSPHOCYTIDYL-2-C-METHYL-D-ERYTHRITOL KINASE, CHLOROPLASTIC"/>
    <property type="match status" value="1"/>
</dbReference>
<comment type="catalytic activity">
    <reaction evidence="6">
        <text>4-CDP-2-C-methyl-D-erythritol + ATP = 4-CDP-2-C-methyl-D-erythritol 2-phosphate + ADP + H(+)</text>
        <dbReference type="Rhea" id="RHEA:18437"/>
        <dbReference type="ChEBI" id="CHEBI:15378"/>
        <dbReference type="ChEBI" id="CHEBI:30616"/>
        <dbReference type="ChEBI" id="CHEBI:57823"/>
        <dbReference type="ChEBI" id="CHEBI:57919"/>
        <dbReference type="ChEBI" id="CHEBI:456216"/>
        <dbReference type="EC" id="2.7.1.148"/>
    </reaction>
</comment>
<dbReference type="NCBIfam" id="NF003216">
    <property type="entry name" value="PRK04181.1"/>
    <property type="match status" value="1"/>
</dbReference>
<feature type="binding site" evidence="6">
    <location>
        <begin position="91"/>
        <end position="101"/>
    </location>
    <ligand>
        <name>ATP</name>
        <dbReference type="ChEBI" id="CHEBI:30616"/>
    </ligand>
</feature>
<dbReference type="UniPathway" id="UPA00056">
    <property type="reaction ID" value="UER00094"/>
</dbReference>
<dbReference type="Gene3D" id="3.30.70.890">
    <property type="entry name" value="GHMP kinase, C-terminal domain"/>
    <property type="match status" value="1"/>
</dbReference>
<protein>
    <recommendedName>
        <fullName evidence="1 6">4-diphosphocytidyl-2-C-methyl-D-erythritol kinase</fullName>
        <shortName evidence="6">CMK</shortName>
        <ecNumber evidence="6">2.7.1.148</ecNumber>
    </recommendedName>
    <alternativeName>
        <fullName evidence="6">4-(cytidine-5'-diphospho)-2-C-methyl-D-erythritol kinase</fullName>
    </alternativeName>
</protein>
<dbReference type="PIRSF" id="PIRSF010376">
    <property type="entry name" value="IspE"/>
    <property type="match status" value="1"/>
</dbReference>
<feature type="active site" evidence="6">
    <location>
        <position position="133"/>
    </location>
</feature>
<proteinExistence type="inferred from homology"/>
<accession>A0A1X0U3I9</accession>
<dbReference type="InterPro" id="IPR020568">
    <property type="entry name" value="Ribosomal_Su5_D2-typ_SF"/>
</dbReference>
<dbReference type="EC" id="2.7.1.148" evidence="6"/>
<evidence type="ECO:0000256" key="3">
    <source>
        <dbReference type="ARBA" id="ARBA00022741"/>
    </source>
</evidence>
<dbReference type="AlphaFoldDB" id="A0A1X0U3I9"/>
<dbReference type="Gene3D" id="3.30.230.10">
    <property type="match status" value="1"/>
</dbReference>
<dbReference type="HAMAP" id="MF_00061">
    <property type="entry name" value="IspE"/>
    <property type="match status" value="1"/>
</dbReference>
<evidence type="ECO:0000256" key="6">
    <source>
        <dbReference type="HAMAP-Rule" id="MF_00061"/>
    </source>
</evidence>
<dbReference type="GO" id="GO:0005524">
    <property type="term" value="F:ATP binding"/>
    <property type="evidence" value="ECO:0007669"/>
    <property type="project" value="UniProtKB-UniRule"/>
</dbReference>